<organism evidence="2 3">
    <name type="scientific">Clarias magur</name>
    <name type="common">Asian catfish</name>
    <name type="synonym">Macropteronotus magur</name>
    <dbReference type="NCBI Taxonomy" id="1594786"/>
    <lineage>
        <taxon>Eukaryota</taxon>
        <taxon>Metazoa</taxon>
        <taxon>Chordata</taxon>
        <taxon>Craniata</taxon>
        <taxon>Vertebrata</taxon>
        <taxon>Euteleostomi</taxon>
        <taxon>Actinopterygii</taxon>
        <taxon>Neopterygii</taxon>
        <taxon>Teleostei</taxon>
        <taxon>Ostariophysi</taxon>
        <taxon>Siluriformes</taxon>
        <taxon>Clariidae</taxon>
        <taxon>Clarias</taxon>
    </lineage>
</organism>
<keyword evidence="3" id="KW-1185">Reference proteome</keyword>
<dbReference type="OrthoDB" id="10563000at2759"/>
<dbReference type="EMBL" id="QNUK01000010">
    <property type="protein sequence ID" value="KAF5908879.1"/>
    <property type="molecule type" value="Genomic_DNA"/>
</dbReference>
<sequence length="66" mass="7523">ARKLSSANFWEPQCSSQRPALQCVTESPEQAGERKMPRTKQNNPKNLKDKIEEAQKELKEPRGAQT</sequence>
<evidence type="ECO:0000313" key="2">
    <source>
        <dbReference type="EMBL" id="KAF5908879.1"/>
    </source>
</evidence>
<evidence type="ECO:0000256" key="1">
    <source>
        <dbReference type="SAM" id="MobiDB-lite"/>
    </source>
</evidence>
<evidence type="ECO:0000313" key="3">
    <source>
        <dbReference type="Proteomes" id="UP000727407"/>
    </source>
</evidence>
<feature type="compositionally biased region" description="Polar residues" evidence="1">
    <location>
        <begin position="1"/>
        <end position="28"/>
    </location>
</feature>
<comment type="caution">
    <text evidence="2">The sequence shown here is derived from an EMBL/GenBank/DDBJ whole genome shotgun (WGS) entry which is preliminary data.</text>
</comment>
<feature type="compositionally biased region" description="Basic and acidic residues" evidence="1">
    <location>
        <begin position="46"/>
        <end position="66"/>
    </location>
</feature>
<protein>
    <submittedName>
        <fullName evidence="2">Zinc finger protein 40 isoform X1</fullName>
    </submittedName>
</protein>
<feature type="non-terminal residue" evidence="2">
    <location>
        <position position="66"/>
    </location>
</feature>
<feature type="non-terminal residue" evidence="2">
    <location>
        <position position="1"/>
    </location>
</feature>
<name>A0A8J4XBC5_CLAMG</name>
<dbReference type="Proteomes" id="UP000727407">
    <property type="component" value="Unassembled WGS sequence"/>
</dbReference>
<gene>
    <name evidence="2" type="ORF">DAT39_001461</name>
</gene>
<dbReference type="AlphaFoldDB" id="A0A8J4XBC5"/>
<proteinExistence type="predicted"/>
<feature type="region of interest" description="Disordered" evidence="1">
    <location>
        <begin position="1"/>
        <end position="66"/>
    </location>
</feature>
<reference evidence="2" key="1">
    <citation type="submission" date="2020-07" db="EMBL/GenBank/DDBJ databases">
        <title>Clarias magur genome sequencing, assembly and annotation.</title>
        <authorList>
            <person name="Kushwaha B."/>
            <person name="Kumar R."/>
            <person name="Das P."/>
            <person name="Joshi C.G."/>
            <person name="Kumar D."/>
            <person name="Nagpure N.S."/>
            <person name="Pandey M."/>
            <person name="Agarwal S."/>
            <person name="Srivastava S."/>
            <person name="Singh M."/>
            <person name="Sahoo L."/>
            <person name="Jayasankar P."/>
            <person name="Meher P.K."/>
            <person name="Koringa P.G."/>
            <person name="Iquebal M.A."/>
            <person name="Das S.P."/>
            <person name="Bit A."/>
            <person name="Patnaik S."/>
            <person name="Patel N."/>
            <person name="Shah T.M."/>
            <person name="Hinsu A."/>
            <person name="Jena J.K."/>
        </authorList>
    </citation>
    <scope>NUCLEOTIDE SEQUENCE</scope>
    <source>
        <strain evidence="2">CIFAMagur01</strain>
        <tissue evidence="2">Testis</tissue>
    </source>
</reference>
<accession>A0A8J4XBC5</accession>